<dbReference type="InterPro" id="IPR011538">
    <property type="entry name" value="Nuo51_FMN-bd"/>
</dbReference>
<dbReference type="InterPro" id="IPR017900">
    <property type="entry name" value="4Fe4S_Fe_S_CS"/>
</dbReference>
<feature type="binding site" evidence="8">
    <location>
        <position position="435"/>
    </location>
    <ligand>
        <name>[4Fe-4S] cluster</name>
        <dbReference type="ChEBI" id="CHEBI:49883"/>
        <label>2</label>
    </ligand>
</feature>
<dbReference type="EMBL" id="JBHRXN010000002">
    <property type="protein sequence ID" value="MFC3530828.1"/>
    <property type="molecule type" value="Genomic_DNA"/>
</dbReference>
<gene>
    <name evidence="10" type="primary">rsxC</name>
    <name evidence="8" type="synonym">rnfC</name>
    <name evidence="10" type="ORF">ACFOLG_01380</name>
</gene>
<dbReference type="Pfam" id="PF10531">
    <property type="entry name" value="SLBB"/>
    <property type="match status" value="1"/>
</dbReference>
<feature type="binding site" evidence="8">
    <location>
        <position position="429"/>
    </location>
    <ligand>
        <name>[4Fe-4S] cluster</name>
        <dbReference type="ChEBI" id="CHEBI:49883"/>
        <label>2</label>
    </ligand>
</feature>
<dbReference type="Gene3D" id="3.30.70.20">
    <property type="match status" value="1"/>
</dbReference>
<keyword evidence="6 8" id="KW-0408">Iron</keyword>
<feature type="binding site" evidence="8">
    <location>
        <position position="393"/>
    </location>
    <ligand>
        <name>[4Fe-4S] cluster</name>
        <dbReference type="ChEBI" id="CHEBI:49883"/>
        <label>1</label>
    </ligand>
</feature>
<dbReference type="InterPro" id="IPR019554">
    <property type="entry name" value="Soluble_ligand-bd"/>
</dbReference>
<evidence type="ECO:0000256" key="5">
    <source>
        <dbReference type="ARBA" id="ARBA00022982"/>
    </source>
</evidence>
<dbReference type="Pfam" id="PF01512">
    <property type="entry name" value="Complex1_51K"/>
    <property type="match status" value="1"/>
</dbReference>
<keyword evidence="11" id="KW-1185">Reference proteome</keyword>
<dbReference type="PROSITE" id="PS00198">
    <property type="entry name" value="4FE4S_FER_1"/>
    <property type="match status" value="1"/>
</dbReference>
<comment type="caution">
    <text evidence="10">The sequence shown here is derived from an EMBL/GenBank/DDBJ whole genome shotgun (WGS) entry which is preliminary data.</text>
</comment>
<dbReference type="NCBIfam" id="NF003454">
    <property type="entry name" value="PRK05035.1"/>
    <property type="match status" value="1"/>
</dbReference>
<comment type="subunit">
    <text evidence="8">The complex is composed of six subunits: RnfA, RnfB, RnfC, RnfD, RnfE and RnfG.</text>
</comment>
<keyword evidence="5 8" id="KW-0249">Electron transport</keyword>
<accession>A0ABV7RAJ3</accession>
<feature type="binding site" evidence="8">
    <location>
        <position position="400"/>
    </location>
    <ligand>
        <name>[4Fe-4S] cluster</name>
        <dbReference type="ChEBI" id="CHEBI:49883"/>
        <label>2</label>
    </ligand>
</feature>
<dbReference type="InterPro" id="IPR026902">
    <property type="entry name" value="RnfC_N"/>
</dbReference>
<feature type="domain" description="4Fe-4S ferredoxin-type" evidence="9">
    <location>
        <begin position="419"/>
        <end position="449"/>
    </location>
</feature>
<keyword evidence="7 8" id="KW-0411">Iron-sulfur</keyword>
<dbReference type="SUPFAM" id="SSF142984">
    <property type="entry name" value="Nqo1 middle domain-like"/>
    <property type="match status" value="1"/>
</dbReference>
<evidence type="ECO:0000313" key="10">
    <source>
        <dbReference type="EMBL" id="MFC3530828.1"/>
    </source>
</evidence>
<keyword evidence="3 8" id="KW-0479">Metal-binding</keyword>
<dbReference type="SUPFAM" id="SSF142019">
    <property type="entry name" value="Nqo1 FMN-binding domain-like"/>
    <property type="match status" value="1"/>
</dbReference>
<evidence type="ECO:0000256" key="6">
    <source>
        <dbReference type="ARBA" id="ARBA00023004"/>
    </source>
</evidence>
<feature type="binding site" evidence="8">
    <location>
        <position position="396"/>
    </location>
    <ligand>
        <name>[4Fe-4S] cluster</name>
        <dbReference type="ChEBI" id="CHEBI:49883"/>
        <label>1</label>
    </ligand>
</feature>
<keyword evidence="8" id="KW-1003">Cell membrane</keyword>
<comment type="similarity">
    <text evidence="8">Belongs to the 4Fe4S bacterial-type ferredoxin family. RnfC subfamily.</text>
</comment>
<dbReference type="InterPro" id="IPR010208">
    <property type="entry name" value="Ion_transpt_RnfC/RsxC"/>
</dbReference>
<dbReference type="SUPFAM" id="SSF46548">
    <property type="entry name" value="alpha-helical ferredoxin"/>
    <property type="match status" value="1"/>
</dbReference>
<keyword evidence="4 8" id="KW-0677">Repeat</keyword>
<comment type="function">
    <text evidence="8">Part of a membrane-bound complex that couples electron transfer with translocation of ions across the membrane.</text>
</comment>
<dbReference type="RefSeq" id="WP_386087621.1">
    <property type="nucleotide sequence ID" value="NZ_JBHRXN010000002.1"/>
</dbReference>
<name>A0ABV7RAJ3_9NEIS</name>
<evidence type="ECO:0000259" key="9">
    <source>
        <dbReference type="PROSITE" id="PS51379"/>
    </source>
</evidence>
<dbReference type="Gene3D" id="3.40.50.11540">
    <property type="entry name" value="NADH-ubiquinone oxidoreductase 51kDa subunit"/>
    <property type="match status" value="1"/>
</dbReference>
<feature type="binding site" evidence="8">
    <location>
        <position position="432"/>
    </location>
    <ligand>
        <name>[4Fe-4S] cluster</name>
        <dbReference type="ChEBI" id="CHEBI:49883"/>
        <label>2</label>
    </ligand>
</feature>
<dbReference type="InterPro" id="IPR037225">
    <property type="entry name" value="Nuo51_FMN-bd_sf"/>
</dbReference>
<dbReference type="PANTHER" id="PTHR43034">
    <property type="entry name" value="ION-TRANSLOCATING OXIDOREDUCTASE COMPLEX SUBUNIT C"/>
    <property type="match status" value="1"/>
</dbReference>
<keyword evidence="8" id="KW-1278">Translocase</keyword>
<comment type="cofactor">
    <cofactor evidence="8">
        <name>[4Fe-4S] cluster</name>
        <dbReference type="ChEBI" id="CHEBI:49883"/>
    </cofactor>
    <text evidence="8">Binds 2 [4Fe-4S] clusters per subunit.</text>
</comment>
<evidence type="ECO:0000256" key="8">
    <source>
        <dbReference type="HAMAP-Rule" id="MF_00461"/>
    </source>
</evidence>
<keyword evidence="2 8" id="KW-0004">4Fe-4S</keyword>
<evidence type="ECO:0000256" key="3">
    <source>
        <dbReference type="ARBA" id="ARBA00022723"/>
    </source>
</evidence>
<dbReference type="PANTHER" id="PTHR43034:SF2">
    <property type="entry name" value="ION-TRANSLOCATING OXIDOREDUCTASE COMPLEX SUBUNIT C"/>
    <property type="match status" value="1"/>
</dbReference>
<dbReference type="Proteomes" id="UP001595741">
    <property type="component" value="Unassembled WGS sequence"/>
</dbReference>
<evidence type="ECO:0000256" key="4">
    <source>
        <dbReference type="ARBA" id="ARBA00022737"/>
    </source>
</evidence>
<organism evidence="10 11">
    <name type="scientific">Vogesella facilis</name>
    <dbReference type="NCBI Taxonomy" id="1655232"/>
    <lineage>
        <taxon>Bacteria</taxon>
        <taxon>Pseudomonadati</taxon>
        <taxon>Pseudomonadota</taxon>
        <taxon>Betaproteobacteria</taxon>
        <taxon>Neisseriales</taxon>
        <taxon>Chromobacteriaceae</taxon>
        <taxon>Vogesella</taxon>
    </lineage>
</organism>
<protein>
    <recommendedName>
        <fullName evidence="8">Ion-translocating oxidoreductase complex subunit C</fullName>
        <ecNumber evidence="8">7.-.-.-</ecNumber>
    </recommendedName>
    <alternativeName>
        <fullName evidence="8">Rnf electron transport complex subunit C</fullName>
    </alternativeName>
</protein>
<dbReference type="EC" id="7.-.-.-" evidence="8"/>
<comment type="subcellular location">
    <subcellularLocation>
        <location evidence="8">Cell inner membrane</location>
        <topology evidence="8">Peripheral membrane protein</topology>
    </subcellularLocation>
</comment>
<keyword evidence="8" id="KW-0997">Cell inner membrane</keyword>
<keyword evidence="1 8" id="KW-0813">Transport</keyword>
<evidence type="ECO:0000256" key="2">
    <source>
        <dbReference type="ARBA" id="ARBA00022485"/>
    </source>
</evidence>
<evidence type="ECO:0000256" key="7">
    <source>
        <dbReference type="ARBA" id="ARBA00023014"/>
    </source>
</evidence>
<sequence>MTLTISARFSQQLPFAVRQLPLLRQLLDSVQQRGHWRGGVRLRGHKQLSNHSPIRSLPVAGLELAIPLTHGRSQAQACVQVGQRVRKGEVIGDGPAGTVWAHASTSGVVTAIDDCPVADGEQRQPAVRIAADGLDEWAPPCHPDGPLTPGLLAAFAMQMGLVGLGGAGFPTGLKLQGASPDTLLINGAECEPFLTCDDRLMRERAGEIIAAAALLASVFAIGRVRIGVEPNKPQAIAALRQAAAGHERPIEVLPLPLRYPAGGQPLLIKSLTGRTLPPGKLPAEVGVMVLNVATVYALGRAVLHGRPLVSRIVTVSGAVAQPGNVEVPIGLPVASVLAAAQAQGDGCVHVGGPMMGRTLADAGAVVSKTTSGLLVQAGAFRPAAAASRPCIRCNRCVDACPMALRPLQLLSACQQQDRAALQQEQLGACIECGACSHVCPSKLPLRDSFRQAKRTIWLGVRP</sequence>
<keyword evidence="8" id="KW-0472">Membrane</keyword>
<dbReference type="Pfam" id="PF13375">
    <property type="entry name" value="RnfC_N"/>
    <property type="match status" value="1"/>
</dbReference>
<reference evidence="11" key="1">
    <citation type="journal article" date="2019" name="Int. J. Syst. Evol. Microbiol.">
        <title>The Global Catalogue of Microorganisms (GCM) 10K type strain sequencing project: providing services to taxonomists for standard genome sequencing and annotation.</title>
        <authorList>
            <consortium name="The Broad Institute Genomics Platform"/>
            <consortium name="The Broad Institute Genome Sequencing Center for Infectious Disease"/>
            <person name="Wu L."/>
            <person name="Ma J."/>
        </authorList>
    </citation>
    <scope>NUCLEOTIDE SEQUENCE [LARGE SCALE GENOMIC DNA]</scope>
    <source>
        <strain evidence="11">KCTC 42742</strain>
    </source>
</reference>
<dbReference type="HAMAP" id="MF_00461">
    <property type="entry name" value="RsxC_RnfC"/>
    <property type="match status" value="1"/>
</dbReference>
<proteinExistence type="inferred from homology"/>
<evidence type="ECO:0000313" key="11">
    <source>
        <dbReference type="Proteomes" id="UP001595741"/>
    </source>
</evidence>
<feature type="domain" description="4Fe-4S ferredoxin-type" evidence="9">
    <location>
        <begin position="380"/>
        <end position="409"/>
    </location>
</feature>
<dbReference type="Pfam" id="PF12838">
    <property type="entry name" value="Fer4_7"/>
    <property type="match status" value="1"/>
</dbReference>
<feature type="binding site" evidence="8">
    <location>
        <position position="390"/>
    </location>
    <ligand>
        <name>[4Fe-4S] cluster</name>
        <dbReference type="ChEBI" id="CHEBI:49883"/>
        <label>1</label>
    </ligand>
</feature>
<dbReference type="NCBIfam" id="TIGR01945">
    <property type="entry name" value="rnfC"/>
    <property type="match status" value="1"/>
</dbReference>
<feature type="binding site" evidence="8">
    <location>
        <position position="439"/>
    </location>
    <ligand>
        <name>[4Fe-4S] cluster</name>
        <dbReference type="ChEBI" id="CHEBI:49883"/>
        <label>1</label>
    </ligand>
</feature>
<dbReference type="PROSITE" id="PS51379">
    <property type="entry name" value="4FE4S_FER_2"/>
    <property type="match status" value="2"/>
</dbReference>
<dbReference type="InterPro" id="IPR017896">
    <property type="entry name" value="4Fe4S_Fe-S-bd"/>
</dbReference>
<evidence type="ECO:0000256" key="1">
    <source>
        <dbReference type="ARBA" id="ARBA00022448"/>
    </source>
</evidence>